<dbReference type="PANTHER" id="PTHR43794:SF5">
    <property type="entry name" value="CHLOROHYDROLASE FAMILY PROTEIN"/>
    <property type="match status" value="1"/>
</dbReference>
<evidence type="ECO:0000259" key="2">
    <source>
        <dbReference type="Pfam" id="PF01979"/>
    </source>
</evidence>
<name>A0A7K3LRR8_9ACTN</name>
<dbReference type="GO" id="GO:0016810">
    <property type="term" value="F:hydrolase activity, acting on carbon-nitrogen (but not peptide) bonds"/>
    <property type="evidence" value="ECO:0007669"/>
    <property type="project" value="InterPro"/>
</dbReference>
<evidence type="ECO:0000313" key="3">
    <source>
        <dbReference type="EMBL" id="NDK90965.1"/>
    </source>
</evidence>
<dbReference type="Proteomes" id="UP000466307">
    <property type="component" value="Unassembled WGS sequence"/>
</dbReference>
<keyword evidence="3" id="KW-0378">Hydrolase</keyword>
<accession>A0A7K3LRR8</accession>
<dbReference type="PANTHER" id="PTHR43794">
    <property type="entry name" value="AMINOHYDROLASE SSNA-RELATED"/>
    <property type="match status" value="1"/>
</dbReference>
<evidence type="ECO:0000313" key="4">
    <source>
        <dbReference type="Proteomes" id="UP000466307"/>
    </source>
</evidence>
<feature type="region of interest" description="Disordered" evidence="1">
    <location>
        <begin position="1"/>
        <end position="24"/>
    </location>
</feature>
<dbReference type="CDD" id="cd01298">
    <property type="entry name" value="ATZ_TRZ_like"/>
    <property type="match status" value="1"/>
</dbReference>
<dbReference type="SUPFAM" id="SSF51556">
    <property type="entry name" value="Metallo-dependent hydrolases"/>
    <property type="match status" value="1"/>
</dbReference>
<dbReference type="InterPro" id="IPR050287">
    <property type="entry name" value="MTA/SAH_deaminase"/>
</dbReference>
<dbReference type="InterPro" id="IPR032466">
    <property type="entry name" value="Metal_Hydrolase"/>
</dbReference>
<dbReference type="InterPro" id="IPR006680">
    <property type="entry name" value="Amidohydro-rel"/>
</dbReference>
<dbReference type="InterPro" id="IPR011059">
    <property type="entry name" value="Metal-dep_hydrolase_composite"/>
</dbReference>
<feature type="domain" description="Amidohydrolase-related" evidence="2">
    <location>
        <begin position="82"/>
        <end position="464"/>
    </location>
</feature>
<sequence length="533" mass="58477">MTHASTTQNPSAQNPSALNPSALHPDGRNLFIRNATVLTMDDVHGATPITRSIRVRGGQITEIGTDLVIGPDETLIEGRDRLVTPGYVNAHTHSWEALYRARLDNLPLEHWMLLSYPVLGLEPISPDLIRLRSQLVALESLRNGVTTLVDDVLEIPGQSEGQLAAVFDAYDEIGIRANISGHVMDVPFIDHFPFLRDTLEPELRRELDALAVTGTDDYLAFAGAAATRYADFGDGRLRFMVGPSAPQRCTPEMLVGTSELAREFDLEFHIHVLETRTQAVTAEERFGKTMVGHLQSLGVLDEHVTMAHGIWLTDDDLDVIAGAGASVSHNPISNLKLGSGIAPWRKYMDKGITVGLGTDGMSSSDTARMSEVVKTAALLHKVTGPDHRRWPTAQEVLTAGTLGGARSARLGDTVGSIEVGKRADLVFYDMTTLSFTPRNRPEYHLVYSENGSSIRTVVVDGRIVLDDGVITTVDEQAVLAELQERGPQIRAWQDELETRNRALLPAFERQYATTMARETAVDRYSGRGECWVN</sequence>
<dbReference type="AlphaFoldDB" id="A0A7K3LRR8"/>
<dbReference type="Gene3D" id="2.30.40.10">
    <property type="entry name" value="Urease, subunit C, domain 1"/>
    <property type="match status" value="1"/>
</dbReference>
<feature type="compositionally biased region" description="Polar residues" evidence="1">
    <location>
        <begin position="1"/>
        <end position="19"/>
    </location>
</feature>
<evidence type="ECO:0000256" key="1">
    <source>
        <dbReference type="SAM" id="MobiDB-lite"/>
    </source>
</evidence>
<dbReference type="Pfam" id="PF01979">
    <property type="entry name" value="Amidohydro_1"/>
    <property type="match status" value="1"/>
</dbReference>
<dbReference type="SUPFAM" id="SSF51338">
    <property type="entry name" value="Composite domain of metallo-dependent hydrolases"/>
    <property type="match status" value="1"/>
</dbReference>
<proteinExistence type="predicted"/>
<keyword evidence="4" id="KW-1185">Reference proteome</keyword>
<dbReference type="EMBL" id="JAADZU010000052">
    <property type="protein sequence ID" value="NDK90965.1"/>
    <property type="molecule type" value="Genomic_DNA"/>
</dbReference>
<organism evidence="3 4">
    <name type="scientific">Gordonia desulfuricans</name>
    <dbReference type="NCBI Taxonomy" id="89051"/>
    <lineage>
        <taxon>Bacteria</taxon>
        <taxon>Bacillati</taxon>
        <taxon>Actinomycetota</taxon>
        <taxon>Actinomycetes</taxon>
        <taxon>Mycobacteriales</taxon>
        <taxon>Gordoniaceae</taxon>
        <taxon>Gordonia</taxon>
    </lineage>
</organism>
<dbReference type="RefSeq" id="WP_083534511.1">
    <property type="nucleotide sequence ID" value="NZ_JAADZU010000052.1"/>
</dbReference>
<dbReference type="Gene3D" id="3.20.20.140">
    <property type="entry name" value="Metal-dependent hydrolases"/>
    <property type="match status" value="1"/>
</dbReference>
<protein>
    <submittedName>
        <fullName evidence="3">Amidohydrolase</fullName>
    </submittedName>
</protein>
<gene>
    <name evidence="3" type="ORF">GYA93_15440</name>
</gene>
<reference evidence="3 4" key="1">
    <citation type="submission" date="2020-01" db="EMBL/GenBank/DDBJ databases">
        <title>Investigation of new actinobacteria for the biodesulphurisation of diesel fuel.</title>
        <authorList>
            <person name="Athi Narayanan S.M."/>
        </authorList>
    </citation>
    <scope>NUCLEOTIDE SEQUENCE [LARGE SCALE GENOMIC DNA]</scope>
    <source>
        <strain evidence="3 4">213E</strain>
    </source>
</reference>
<comment type="caution">
    <text evidence="3">The sequence shown here is derived from an EMBL/GenBank/DDBJ whole genome shotgun (WGS) entry which is preliminary data.</text>
</comment>